<reference evidence="1 2" key="1">
    <citation type="submission" date="2024-04" db="EMBL/GenBank/DDBJ databases">
        <title>Tritrichomonas musculus Genome.</title>
        <authorList>
            <person name="Alves-Ferreira E."/>
            <person name="Grigg M."/>
            <person name="Lorenzi H."/>
            <person name="Galac M."/>
        </authorList>
    </citation>
    <scope>NUCLEOTIDE SEQUENCE [LARGE SCALE GENOMIC DNA]</scope>
    <source>
        <strain evidence="1 2">EAF2021</strain>
    </source>
</reference>
<evidence type="ECO:0000313" key="2">
    <source>
        <dbReference type="Proteomes" id="UP001470230"/>
    </source>
</evidence>
<dbReference type="Proteomes" id="UP001470230">
    <property type="component" value="Unassembled WGS sequence"/>
</dbReference>
<proteinExistence type="predicted"/>
<comment type="caution">
    <text evidence="1">The sequence shown here is derived from an EMBL/GenBank/DDBJ whole genome shotgun (WGS) entry which is preliminary data.</text>
</comment>
<organism evidence="1 2">
    <name type="scientific">Tritrichomonas musculus</name>
    <dbReference type="NCBI Taxonomy" id="1915356"/>
    <lineage>
        <taxon>Eukaryota</taxon>
        <taxon>Metamonada</taxon>
        <taxon>Parabasalia</taxon>
        <taxon>Tritrichomonadida</taxon>
        <taxon>Tritrichomonadidae</taxon>
        <taxon>Tritrichomonas</taxon>
    </lineage>
</organism>
<accession>A0ABR2GXK4</accession>
<keyword evidence="2" id="KW-1185">Reference proteome</keyword>
<gene>
    <name evidence="1" type="ORF">M9Y10_032690</name>
</gene>
<name>A0ABR2GXK4_9EUKA</name>
<evidence type="ECO:0000313" key="1">
    <source>
        <dbReference type="EMBL" id="KAK8838654.1"/>
    </source>
</evidence>
<sequence length="166" mass="19705">MYVKKTVEEALSFIRLKIKNRVKLITNGSQDFTGREFIIEARNIVGSNFICLVFSRHRYHCDWILQTENVLYTSKIDMFEKFSLLKMDKKSLLGFIDELEKAEDLNFNINEDQMLYFPHADVPPYTCFTFVTENSTFVTEIFTFLTEIFIFETEIFTFVTENMKFS</sequence>
<dbReference type="EMBL" id="JAPFFF010000054">
    <property type="protein sequence ID" value="KAK8838654.1"/>
    <property type="molecule type" value="Genomic_DNA"/>
</dbReference>
<protein>
    <submittedName>
        <fullName evidence="1">Uncharacterized protein</fullName>
    </submittedName>
</protein>